<feature type="region of interest" description="Disordered" evidence="9">
    <location>
        <begin position="33"/>
        <end position="67"/>
    </location>
</feature>
<dbReference type="GO" id="GO:0005667">
    <property type="term" value="C:transcription regulator complex"/>
    <property type="evidence" value="ECO:0007669"/>
    <property type="project" value="TreeGrafter"/>
</dbReference>
<dbReference type="OrthoDB" id="6910977at2759"/>
<dbReference type="InterPro" id="IPR036236">
    <property type="entry name" value="Znf_C2H2_sf"/>
</dbReference>
<dbReference type="Proteomes" id="UP001302367">
    <property type="component" value="Chromosome 5"/>
</dbReference>
<dbReference type="Proteomes" id="UP000230605">
    <property type="component" value="Chromosome 5"/>
</dbReference>
<dbReference type="Gene3D" id="3.30.160.60">
    <property type="entry name" value="Classic Zinc Finger"/>
    <property type="match status" value="2"/>
</dbReference>
<name>A0A2G5HB23_CERBT</name>
<keyword evidence="5" id="KW-0805">Transcription regulation</keyword>
<evidence type="ECO:0000256" key="2">
    <source>
        <dbReference type="ARBA" id="ARBA00022737"/>
    </source>
</evidence>
<evidence type="ECO:0000313" key="14">
    <source>
        <dbReference type="Proteomes" id="UP001302367"/>
    </source>
</evidence>
<evidence type="ECO:0000256" key="4">
    <source>
        <dbReference type="ARBA" id="ARBA00022833"/>
    </source>
</evidence>
<dbReference type="GO" id="GO:0000981">
    <property type="term" value="F:DNA-binding transcription factor activity, RNA polymerase II-specific"/>
    <property type="evidence" value="ECO:0007669"/>
    <property type="project" value="TreeGrafter"/>
</dbReference>
<dbReference type="GO" id="GO:0000978">
    <property type="term" value="F:RNA polymerase II cis-regulatory region sequence-specific DNA binding"/>
    <property type="evidence" value="ECO:0007669"/>
    <property type="project" value="TreeGrafter"/>
</dbReference>
<protein>
    <submittedName>
        <fullName evidence="11">Cell wall transcription factor ACE2</fullName>
    </submittedName>
</protein>
<dbReference type="GO" id="GO:0008270">
    <property type="term" value="F:zinc ion binding"/>
    <property type="evidence" value="ECO:0007669"/>
    <property type="project" value="UniProtKB-KW"/>
</dbReference>
<evidence type="ECO:0000256" key="8">
    <source>
        <dbReference type="PROSITE-ProRule" id="PRU00042"/>
    </source>
</evidence>
<feature type="compositionally biased region" description="Polar residues" evidence="9">
    <location>
        <begin position="44"/>
        <end position="67"/>
    </location>
</feature>
<gene>
    <name evidence="11" type="ORF">CB0940_07175</name>
    <name evidence="12" type="ORF">RHO25_007740</name>
</gene>
<dbReference type="EMBL" id="LKMD01000108">
    <property type="protein sequence ID" value="PIA89452.1"/>
    <property type="molecule type" value="Genomic_DNA"/>
</dbReference>
<evidence type="ECO:0000313" key="11">
    <source>
        <dbReference type="EMBL" id="PIA89452.1"/>
    </source>
</evidence>
<dbReference type="PANTHER" id="PTHR14003">
    <property type="entry name" value="TRANSCRIPTIONAL REPRESSOR PROTEIN YY"/>
    <property type="match status" value="1"/>
</dbReference>
<feature type="region of interest" description="Disordered" evidence="9">
    <location>
        <begin position="187"/>
        <end position="226"/>
    </location>
</feature>
<proteinExistence type="predicted"/>
<accession>A0A2G5HB23</accession>
<evidence type="ECO:0000256" key="5">
    <source>
        <dbReference type="ARBA" id="ARBA00023015"/>
    </source>
</evidence>
<keyword evidence="2" id="KW-0677">Repeat</keyword>
<dbReference type="SMART" id="SM00355">
    <property type="entry name" value="ZnF_C2H2"/>
    <property type="match status" value="3"/>
</dbReference>
<dbReference type="InterPro" id="IPR013087">
    <property type="entry name" value="Znf_C2H2_type"/>
</dbReference>
<keyword evidence="1" id="KW-0479">Metal-binding</keyword>
<evidence type="ECO:0000256" key="1">
    <source>
        <dbReference type="ARBA" id="ARBA00022723"/>
    </source>
</evidence>
<dbReference type="PROSITE" id="PS50157">
    <property type="entry name" value="ZINC_FINGER_C2H2_2"/>
    <property type="match status" value="3"/>
</dbReference>
<keyword evidence="14" id="KW-1185">Reference proteome</keyword>
<keyword evidence="3 8" id="KW-0863">Zinc-finger</keyword>
<keyword evidence="7" id="KW-0539">Nucleus</keyword>
<organism evidence="11 13">
    <name type="scientific">Cercospora beticola</name>
    <name type="common">Sugarbeet leaf spot fungus</name>
    <dbReference type="NCBI Taxonomy" id="122368"/>
    <lineage>
        <taxon>Eukaryota</taxon>
        <taxon>Fungi</taxon>
        <taxon>Dikarya</taxon>
        <taxon>Ascomycota</taxon>
        <taxon>Pezizomycotina</taxon>
        <taxon>Dothideomycetes</taxon>
        <taxon>Dothideomycetidae</taxon>
        <taxon>Mycosphaerellales</taxon>
        <taxon>Mycosphaerellaceae</taxon>
        <taxon>Cercospora</taxon>
    </lineage>
</organism>
<evidence type="ECO:0000313" key="12">
    <source>
        <dbReference type="EMBL" id="WPB03103.1"/>
    </source>
</evidence>
<keyword evidence="6" id="KW-0804">Transcription</keyword>
<reference evidence="12 14" key="2">
    <citation type="submission" date="2023-09" db="EMBL/GenBank/DDBJ databases">
        <title>Complete-Gapless Cercospora beticola genome.</title>
        <authorList>
            <person name="Wyatt N.A."/>
            <person name="Spanner R.E."/>
            <person name="Bolton M.D."/>
        </authorList>
    </citation>
    <scope>NUCLEOTIDE SEQUENCE [LARGE SCALE GENOMIC DNA]</scope>
    <source>
        <strain evidence="12">Cb09-40</strain>
    </source>
</reference>
<evidence type="ECO:0000256" key="3">
    <source>
        <dbReference type="ARBA" id="ARBA00022771"/>
    </source>
</evidence>
<dbReference type="SUPFAM" id="SSF57667">
    <property type="entry name" value="beta-beta-alpha zinc fingers"/>
    <property type="match status" value="2"/>
</dbReference>
<dbReference type="Pfam" id="PF00096">
    <property type="entry name" value="zf-C2H2"/>
    <property type="match status" value="3"/>
</dbReference>
<evidence type="ECO:0000313" key="13">
    <source>
        <dbReference type="Proteomes" id="UP000230605"/>
    </source>
</evidence>
<dbReference type="AlphaFoldDB" id="A0A2G5HB23"/>
<evidence type="ECO:0000259" key="10">
    <source>
        <dbReference type="PROSITE" id="PS50157"/>
    </source>
</evidence>
<evidence type="ECO:0000256" key="7">
    <source>
        <dbReference type="ARBA" id="ARBA00023242"/>
    </source>
</evidence>
<dbReference type="PROSITE" id="PS00028">
    <property type="entry name" value="ZINC_FINGER_C2H2_1"/>
    <property type="match status" value="2"/>
</dbReference>
<dbReference type="GO" id="GO:0000785">
    <property type="term" value="C:chromatin"/>
    <property type="evidence" value="ECO:0007669"/>
    <property type="project" value="TreeGrafter"/>
</dbReference>
<keyword evidence="4" id="KW-0862">Zinc</keyword>
<feature type="domain" description="C2H2-type" evidence="10">
    <location>
        <begin position="367"/>
        <end position="394"/>
    </location>
</feature>
<sequence>MSFYPADHYNNEDDSMGDWKHYTYEQMRQPGTALHDSDEKFNITDPNSMYTSIGTSSQDPYPSSQPMTLPAETCSLGLDSLQTPTQATFNNPPSALSTPHISSSWAVQQTHPTYTFPDVTRSDLQLDQYYPTSSALTDHAQWRPLHQVPEFATPAYESVTGRTSPAQSVHSESSYSSLIASSPYAQSDGYFQAPSPPDIKSEESLDQGRGNLYSVPGIPTDENQAHVDPSDIFTTLVQDGSMPRATSATPVKHDKADLQYLHNSWPLSVRSAPHSAHDSSTVGSSYVGDADARLKRAFTTAENSTCQCRQCGKMFQRVYNLRAHMMTHDPQREHPYVCEYRGCSRRFVRRTDLVRHEQSVHLKARNFACPMCQNAFARKDTLRRHVDEGCPNRPEVKKRIGRRRSSGGSTALVRPVNNIPHVGSFPVVKTEKE</sequence>
<dbReference type="PANTHER" id="PTHR14003:SF23">
    <property type="entry name" value="ZINC FINGER PROTEIN 143"/>
    <property type="match status" value="1"/>
</dbReference>
<dbReference type="FunFam" id="3.30.160.60:FF:000032">
    <property type="entry name" value="Krueppel-like factor 4"/>
    <property type="match status" value="1"/>
</dbReference>
<evidence type="ECO:0000256" key="6">
    <source>
        <dbReference type="ARBA" id="ARBA00023163"/>
    </source>
</evidence>
<evidence type="ECO:0000256" key="9">
    <source>
        <dbReference type="SAM" id="MobiDB-lite"/>
    </source>
</evidence>
<reference evidence="11 13" key="1">
    <citation type="submission" date="2015-10" db="EMBL/GenBank/DDBJ databases">
        <title>The cercosporin biosynthetic gene cluster was horizontally transferred to several fungal lineages and shown to be expanded in Cercospora beticola based on microsynteny with recipient genomes.</title>
        <authorList>
            <person name="De Jonge R."/>
            <person name="Ebert M.K."/>
            <person name="Suttle J.C."/>
            <person name="Jurick Ii W.M."/>
            <person name="Secor G.A."/>
            <person name="Thomma B.P."/>
            <person name="Van De Peer Y."/>
            <person name="Bolton M.D."/>
        </authorList>
    </citation>
    <scope>NUCLEOTIDE SEQUENCE [LARGE SCALE GENOMIC DNA]</scope>
    <source>
        <strain evidence="11 13">09-40</strain>
    </source>
</reference>
<feature type="domain" description="C2H2-type" evidence="10">
    <location>
        <begin position="306"/>
        <end position="333"/>
    </location>
</feature>
<dbReference type="EMBL" id="CP134188">
    <property type="protein sequence ID" value="WPB03103.1"/>
    <property type="molecule type" value="Genomic_DNA"/>
</dbReference>
<feature type="domain" description="C2H2-type" evidence="10">
    <location>
        <begin position="336"/>
        <end position="366"/>
    </location>
</feature>